<keyword evidence="1" id="KW-0677">Repeat</keyword>
<evidence type="ECO:0000256" key="1">
    <source>
        <dbReference type="ARBA" id="ARBA00022737"/>
    </source>
</evidence>
<protein>
    <submittedName>
        <fullName evidence="3">Uncharacterized protein</fullName>
    </submittedName>
</protein>
<dbReference type="SMART" id="SM00248">
    <property type="entry name" value="ANK"/>
    <property type="match status" value="11"/>
</dbReference>
<accession>A0A6I8U5L9</accession>
<keyword evidence="4" id="KW-1185">Reference proteome</keyword>
<dbReference type="InterPro" id="IPR002110">
    <property type="entry name" value="Ankyrin_rpt"/>
</dbReference>
<name>A0A6I8U5L9_AEDAE</name>
<sequence>MIDPKNISVNHHHRRKNACVRSHIQFKFTLGIVKMFPLFFGTDLHHAVSEACTKGDHTCVEALLDQIRSFKEACRMQNADGLTPIQLALSLQPEGALAGEMLHVECENLSPVESFKEFMLRGNLQLVQMVADQVREQIGHVGMLAEVTAAFAELRIRNVRLSAEIVDWVQYLLVEADYQRGLSSAEDNRMGEQEREWRLRHLVECIEFLERHHRGGGCRLNDMGERFLLYVRQIFEHVFSLKTWLKDLPLMQLQFCLSMFLGTVTGGRNEEVDIFGFMIDKDTVINFLSSLRIVLGEYWDVTTLTAQKLFNYMISDKSIPPKIFASIRQNSKYRSELENIKTVGSFEQLTSNQITILDNICIEMKKRWITSTHRKHFRILLKTYYTAKQFYSVRKIISCIETIHNLDLQEPSTLPVSIAALKRALQIIGEALKSSKQTPNITKKLDSILRMFPSKSFVELAKDLRQFFSHDYSLAKERLDQHCPMELFRSTLATLKNCLRWLSYVSFLQNAYVFRQYLGRLYRMKSLDQMRSYVNFIGMEFKAKLIPSFEPTDIMDSIALVEQLILASQDVCEKQDLSKVLQDLTVHRNAIRNDVSTIGYAVDQFFFLEMYIDQDAASVDRVRTLVKCMLNDTTRSQRYASVDKALTRTAADIIARLKLKETSPERRVLMEELWTRLVRQNTAAIDSLKHQTVVHEDQCMDETMKILTDLGMAVDDEGFVRMVNSRLKKKYYQNLFDLNNKYHVLNEVIKDRRIAKSTRELKLKLKEMRSREEHHFQGKFNSLIEAIRKVVIKYGNPDKIISLDLSPVDRFALEYHLLEACEILCSLKVLRDNSHSLKGHTPVIAGRNLRNCLAHDRIAYETLTGNSSMIQFSALYLLRHPIKLYCKPILAIEMTDQVYDRSFCNKLEWINKQQEFLKAVEAFDIDLLKRMTLFDKVRIFQRNQLNNDIVTIALNSQPSTFIEHLLNPLIEPNFFVFVLNQPIEFKLRSMIHHLLNDPYKFCFTTSIRFELIGHIQSLSQQQNLNRRLHNQEIERILRSYAKESITAVIDCLSIDQFLVDSRFRNTIIHWSVLRGDVEMVRLFLSKHQAFIDELNVFEDTPLALAVRYGFTNIVNLLLEYKANINLGKWHPLWIAAKLNDLKLLPYLVNDQTDRCPQRNNPLDGALQQNNLRFFVSLHENYGFGYDAGELLHKAINLKRTHFFRYIISSEEGKGLFKTLNSVRFTPLMMAAVCGRTEMLCELLHNGADASFVNESGFTALHCAVYSQKRVIIDTLLQNPLVDINTIADGQLTVLSIAIGKRNIENVRYLLSKGSTVMDKHLIQAGYYKAYDIARILLEHSPRLLNVTKDVYNRTLLMYAVIDRDLIMLDYLIAHGSDLDARTRGGLTALHIAAGSNNLEICERLIDAGCDLESEDDFKRTALTIAVEHEFTVLAKYFLSRGSSSDSVRSYRFDLYKASFLHKFAYENRFYMVQFLLQHCAFDRSLLDDSGRTALDHAREQGHHAVVALLSSSSIH</sequence>
<dbReference type="Pfam" id="PF12796">
    <property type="entry name" value="Ank_2"/>
    <property type="match status" value="3"/>
</dbReference>
<reference evidence="3" key="2">
    <citation type="submission" date="2020-05" db="UniProtKB">
        <authorList>
            <consortium name="EnsemblMetazoa"/>
        </authorList>
    </citation>
    <scope>IDENTIFICATION</scope>
    <source>
        <strain evidence="3">LVP_AGWG</strain>
    </source>
</reference>
<dbReference type="Proteomes" id="UP000008820">
    <property type="component" value="Chromosome 3"/>
</dbReference>
<organism evidence="3 4">
    <name type="scientific">Aedes aegypti</name>
    <name type="common">Yellowfever mosquito</name>
    <name type="synonym">Culex aegypti</name>
    <dbReference type="NCBI Taxonomy" id="7159"/>
    <lineage>
        <taxon>Eukaryota</taxon>
        <taxon>Metazoa</taxon>
        <taxon>Ecdysozoa</taxon>
        <taxon>Arthropoda</taxon>
        <taxon>Hexapoda</taxon>
        <taxon>Insecta</taxon>
        <taxon>Pterygota</taxon>
        <taxon>Neoptera</taxon>
        <taxon>Endopterygota</taxon>
        <taxon>Diptera</taxon>
        <taxon>Nematocera</taxon>
        <taxon>Culicoidea</taxon>
        <taxon>Culicidae</taxon>
        <taxon>Culicinae</taxon>
        <taxon>Aedini</taxon>
        <taxon>Aedes</taxon>
        <taxon>Stegomyia</taxon>
    </lineage>
</organism>
<dbReference type="InParanoid" id="A0A6I8U5L9"/>
<dbReference type="PANTHER" id="PTHR24173:SF74">
    <property type="entry name" value="ANKYRIN REPEAT DOMAIN-CONTAINING PROTEIN 16"/>
    <property type="match status" value="1"/>
</dbReference>
<keyword evidence="2" id="KW-0040">ANK repeat</keyword>
<dbReference type="InterPro" id="IPR036770">
    <property type="entry name" value="Ankyrin_rpt-contain_sf"/>
</dbReference>
<dbReference type="SUPFAM" id="SSF48403">
    <property type="entry name" value="Ankyrin repeat"/>
    <property type="match status" value="2"/>
</dbReference>
<dbReference type="PROSITE" id="PS50297">
    <property type="entry name" value="ANK_REP_REGION"/>
    <property type="match status" value="2"/>
</dbReference>
<dbReference type="OrthoDB" id="194358at2759"/>
<dbReference type="Gene3D" id="1.25.40.20">
    <property type="entry name" value="Ankyrin repeat-containing domain"/>
    <property type="match status" value="2"/>
</dbReference>
<evidence type="ECO:0000313" key="4">
    <source>
        <dbReference type="Proteomes" id="UP000008820"/>
    </source>
</evidence>
<proteinExistence type="predicted"/>
<evidence type="ECO:0000256" key="2">
    <source>
        <dbReference type="ARBA" id="ARBA00023043"/>
    </source>
</evidence>
<dbReference type="EnsemblMetazoa" id="AAEL024524-RA">
    <property type="protein sequence ID" value="AAEL024524-PA"/>
    <property type="gene ID" value="AAEL024524"/>
</dbReference>
<dbReference type="PANTHER" id="PTHR24173">
    <property type="entry name" value="ANKYRIN REPEAT CONTAINING"/>
    <property type="match status" value="1"/>
</dbReference>
<dbReference type="PROSITE" id="PS50088">
    <property type="entry name" value="ANK_REPEAT"/>
    <property type="match status" value="4"/>
</dbReference>
<reference evidence="3 4" key="1">
    <citation type="submission" date="2017-06" db="EMBL/GenBank/DDBJ databases">
        <title>Aedes aegypti genome working group (AGWG) sequencing and assembly.</title>
        <authorList>
            <consortium name="Aedes aegypti Genome Working Group (AGWG)"/>
            <person name="Matthews B.J."/>
        </authorList>
    </citation>
    <scope>NUCLEOTIDE SEQUENCE [LARGE SCALE GENOMIC DNA]</scope>
    <source>
        <strain evidence="3 4">LVP_AGWG</strain>
    </source>
</reference>
<gene>
    <name evidence="3" type="primary">110678987</name>
</gene>
<evidence type="ECO:0000313" key="3">
    <source>
        <dbReference type="EnsemblMetazoa" id="AAEL024524-PA"/>
    </source>
</evidence>